<reference evidence="3 4" key="1">
    <citation type="submission" date="2019-03" db="EMBL/GenBank/DDBJ databases">
        <title>Dyadobacter AR-3-6 sp. nov., isolated from arctic soil.</title>
        <authorList>
            <person name="Chaudhary D.K."/>
        </authorList>
    </citation>
    <scope>NUCLEOTIDE SEQUENCE [LARGE SCALE GENOMIC DNA]</scope>
    <source>
        <strain evidence="3 4">AR-3-6</strain>
    </source>
</reference>
<evidence type="ECO:0000313" key="3">
    <source>
        <dbReference type="EMBL" id="TDE14569.1"/>
    </source>
</evidence>
<evidence type="ECO:0000313" key="4">
    <source>
        <dbReference type="Proteomes" id="UP000294850"/>
    </source>
</evidence>
<dbReference type="CDD" id="cd01014">
    <property type="entry name" value="nicotinamidase_related"/>
    <property type="match status" value="1"/>
</dbReference>
<dbReference type="PANTHER" id="PTHR43540">
    <property type="entry name" value="PEROXYUREIDOACRYLATE/UREIDOACRYLATE AMIDOHYDROLASE-RELATED"/>
    <property type="match status" value="1"/>
</dbReference>
<dbReference type="PANTHER" id="PTHR43540:SF6">
    <property type="entry name" value="ISOCHORISMATASE-LIKE DOMAIN-CONTAINING PROTEIN"/>
    <property type="match status" value="1"/>
</dbReference>
<proteinExistence type="predicted"/>
<dbReference type="InterPro" id="IPR036380">
    <property type="entry name" value="Isochorismatase-like_sf"/>
</dbReference>
<feature type="domain" description="Isochorismatase-like" evidence="2">
    <location>
        <begin position="3"/>
        <end position="143"/>
    </location>
</feature>
<dbReference type="InterPro" id="IPR000868">
    <property type="entry name" value="Isochorismatase-like_dom"/>
</dbReference>
<evidence type="ECO:0000259" key="2">
    <source>
        <dbReference type="Pfam" id="PF00857"/>
    </source>
</evidence>
<dbReference type="GO" id="GO:0016787">
    <property type="term" value="F:hydrolase activity"/>
    <property type="evidence" value="ECO:0007669"/>
    <property type="project" value="UniProtKB-KW"/>
</dbReference>
<sequence>MKALLIIDMQKGSFTEETPRHQKDLVIERINNLSDLFRSLQYPVVIIQHDGTKEDCFIPGTDEWQLLDEIVTKPEDIFISKTANDSFYQTELDQLLKAKGINQITITGSATDFCVEATIQSALVKDYDLAVIGDGHTTADRTHLKAELLVEHYNWVWGNLSPTQGSIKVLSFDEYSKTLV</sequence>
<dbReference type="InterPro" id="IPR050272">
    <property type="entry name" value="Isochorismatase-like_hydrls"/>
</dbReference>
<dbReference type="AlphaFoldDB" id="A0A4R5DKJ8"/>
<dbReference type="Pfam" id="PF00857">
    <property type="entry name" value="Isochorismatase"/>
    <property type="match status" value="1"/>
</dbReference>
<protein>
    <submittedName>
        <fullName evidence="3">Cysteine hydrolase</fullName>
    </submittedName>
</protein>
<dbReference type="OrthoDB" id="9785724at2"/>
<organism evidence="3 4">
    <name type="scientific">Dyadobacter psychrotolerans</name>
    <dbReference type="NCBI Taxonomy" id="2541721"/>
    <lineage>
        <taxon>Bacteria</taxon>
        <taxon>Pseudomonadati</taxon>
        <taxon>Bacteroidota</taxon>
        <taxon>Cytophagia</taxon>
        <taxon>Cytophagales</taxon>
        <taxon>Spirosomataceae</taxon>
        <taxon>Dyadobacter</taxon>
    </lineage>
</organism>
<dbReference type="EMBL" id="SMFL01000005">
    <property type="protein sequence ID" value="TDE14569.1"/>
    <property type="molecule type" value="Genomic_DNA"/>
</dbReference>
<keyword evidence="4" id="KW-1185">Reference proteome</keyword>
<dbReference type="Proteomes" id="UP000294850">
    <property type="component" value="Unassembled WGS sequence"/>
</dbReference>
<accession>A0A4R5DKJ8</accession>
<name>A0A4R5DKJ8_9BACT</name>
<comment type="caution">
    <text evidence="3">The sequence shown here is derived from an EMBL/GenBank/DDBJ whole genome shotgun (WGS) entry which is preliminary data.</text>
</comment>
<dbReference type="SUPFAM" id="SSF52499">
    <property type="entry name" value="Isochorismatase-like hydrolases"/>
    <property type="match status" value="1"/>
</dbReference>
<evidence type="ECO:0000256" key="1">
    <source>
        <dbReference type="ARBA" id="ARBA00022801"/>
    </source>
</evidence>
<dbReference type="Gene3D" id="3.40.50.850">
    <property type="entry name" value="Isochorismatase-like"/>
    <property type="match status" value="1"/>
</dbReference>
<gene>
    <name evidence="3" type="ORF">E0F88_15355</name>
</gene>
<keyword evidence="1 3" id="KW-0378">Hydrolase</keyword>
<dbReference type="RefSeq" id="WP_131959153.1">
    <property type="nucleotide sequence ID" value="NZ_SMFL01000005.1"/>
</dbReference>